<keyword evidence="2" id="KW-0812">Transmembrane</keyword>
<dbReference type="Proteomes" id="UP000178811">
    <property type="component" value="Unassembled WGS sequence"/>
</dbReference>
<evidence type="ECO:0000313" key="3">
    <source>
        <dbReference type="EMBL" id="OGG77871.1"/>
    </source>
</evidence>
<reference evidence="3 4" key="1">
    <citation type="journal article" date="2016" name="Nat. Commun.">
        <title>Thousands of microbial genomes shed light on interconnected biogeochemical processes in an aquifer system.</title>
        <authorList>
            <person name="Anantharaman K."/>
            <person name="Brown C.T."/>
            <person name="Hug L.A."/>
            <person name="Sharon I."/>
            <person name="Castelle C.J."/>
            <person name="Probst A.J."/>
            <person name="Thomas B.C."/>
            <person name="Singh A."/>
            <person name="Wilkins M.J."/>
            <person name="Karaoz U."/>
            <person name="Brodie E.L."/>
            <person name="Williams K.H."/>
            <person name="Hubbard S.S."/>
            <person name="Banfield J.F."/>
        </authorList>
    </citation>
    <scope>NUCLEOTIDE SEQUENCE [LARGE SCALE GENOMIC DNA]</scope>
</reference>
<feature type="compositionally biased region" description="Pro residues" evidence="1">
    <location>
        <begin position="57"/>
        <end position="101"/>
    </location>
</feature>
<feature type="region of interest" description="Disordered" evidence="1">
    <location>
        <begin position="35"/>
        <end position="102"/>
    </location>
</feature>
<evidence type="ECO:0000256" key="1">
    <source>
        <dbReference type="SAM" id="MobiDB-lite"/>
    </source>
</evidence>
<feature type="transmembrane region" description="Helical" evidence="2">
    <location>
        <begin position="150"/>
        <end position="170"/>
    </location>
</feature>
<accession>A0A1F6EW67</accession>
<keyword evidence="2" id="KW-0472">Membrane</keyword>
<name>A0A1F6EW67_9BACT</name>
<organism evidence="3 4">
    <name type="scientific">Candidatus Kaiserbacteria bacterium RIFCSPLOWO2_01_FULL_52_12b</name>
    <dbReference type="NCBI Taxonomy" id="1798509"/>
    <lineage>
        <taxon>Bacteria</taxon>
        <taxon>Candidatus Kaiseribacteriota</taxon>
    </lineage>
</organism>
<dbReference type="AlphaFoldDB" id="A0A1F6EW67"/>
<evidence type="ECO:0000313" key="4">
    <source>
        <dbReference type="Proteomes" id="UP000178811"/>
    </source>
</evidence>
<sequence length="383" mass="40795">MDTNAATPTAASDADPPKKYIRTFEGDIQTLKEGGVPDLALLKESEHTEPKTVEHPAAPPPPVVPVPAPPLEPKPEPVPIPLPPSKPVPVPAPQKPEPVKPVPLQTYEGDFSDRMKDTHASMATVLAAEQDSATGAPRPTPPKSAQGGRVYIIIGVLLLIFGIGGAYYAYTRYTTALAPVDIQSSVSAPIFVDDREQISGTGSLLSQAIKQSVARPLAANTVRLLSLASATTSNDSVFSALRSGAPDMLVRNVNTRGSMAGVVSAGGSQSPFFILSVASYSDTFAGMLSWEPLLVEDMETLYPPRTPPVVSTTTVATTTIPTAVPRNFRDEIVSNHDVRVYRDAFGQSILLYGYWNKTTLVIARDSSAFIEIINRLATSRTAP</sequence>
<evidence type="ECO:0000256" key="2">
    <source>
        <dbReference type="SAM" id="Phobius"/>
    </source>
</evidence>
<feature type="compositionally biased region" description="Basic and acidic residues" evidence="1">
    <location>
        <begin position="41"/>
        <end position="54"/>
    </location>
</feature>
<protein>
    <submittedName>
        <fullName evidence="3">Uncharacterized protein</fullName>
    </submittedName>
</protein>
<gene>
    <name evidence="3" type="ORF">A3A36_01335</name>
</gene>
<dbReference type="EMBL" id="MFLW01000029">
    <property type="protein sequence ID" value="OGG77871.1"/>
    <property type="molecule type" value="Genomic_DNA"/>
</dbReference>
<comment type="caution">
    <text evidence="3">The sequence shown here is derived from an EMBL/GenBank/DDBJ whole genome shotgun (WGS) entry which is preliminary data.</text>
</comment>
<proteinExistence type="predicted"/>
<keyword evidence="2" id="KW-1133">Transmembrane helix</keyword>